<dbReference type="PANTHER" id="PTHR48467">
    <property type="entry name" value="GLUTAMATE SYNTHASE 1 [NADH], CHLOROPLASTIC-LIKE"/>
    <property type="match status" value="1"/>
</dbReference>
<evidence type="ECO:0000256" key="4">
    <source>
        <dbReference type="ARBA" id="ARBA00022827"/>
    </source>
</evidence>
<evidence type="ECO:0000256" key="8">
    <source>
        <dbReference type="PIRSR" id="PIRSR000362-2"/>
    </source>
</evidence>
<feature type="binding site" evidence="8">
    <location>
        <begin position="195"/>
        <end position="196"/>
    </location>
    <ligand>
        <name>NADP(+)</name>
        <dbReference type="ChEBI" id="CHEBI:58349"/>
    </ligand>
</feature>
<feature type="binding site" evidence="7">
    <location>
        <begin position="361"/>
        <end position="363"/>
    </location>
    <ligand>
        <name>FAD</name>
        <dbReference type="ChEBI" id="CHEBI:57692"/>
    </ligand>
</feature>
<dbReference type="PRINTS" id="PR00419">
    <property type="entry name" value="ADXRDTASE"/>
</dbReference>
<comment type="similarity">
    <text evidence="2">Belongs to the ferredoxin--NADP reductase type 1 family.</text>
</comment>
<dbReference type="PIRSF" id="PIRSF000362">
    <property type="entry name" value="FNR"/>
    <property type="match status" value="1"/>
</dbReference>
<evidence type="ECO:0000313" key="11">
    <source>
        <dbReference type="Proteomes" id="UP000219621"/>
    </source>
</evidence>
<dbReference type="OrthoDB" id="9803192at2"/>
<keyword evidence="11" id="KW-1185">Reference proteome</keyword>
<dbReference type="GO" id="GO:0016491">
    <property type="term" value="F:oxidoreductase activity"/>
    <property type="evidence" value="ECO:0007669"/>
    <property type="project" value="UniProtKB-KW"/>
</dbReference>
<keyword evidence="6" id="KW-0560">Oxidoreductase</keyword>
<comment type="cofactor">
    <cofactor evidence="1 7">
        <name>FAD</name>
        <dbReference type="ChEBI" id="CHEBI:57692"/>
    </cofactor>
</comment>
<dbReference type="Gene3D" id="3.40.50.720">
    <property type="entry name" value="NAD(P)-binding Rossmann-like Domain"/>
    <property type="match status" value="1"/>
</dbReference>
<dbReference type="AlphaFoldDB" id="A0A286GEF3"/>
<evidence type="ECO:0000256" key="5">
    <source>
        <dbReference type="ARBA" id="ARBA00022857"/>
    </source>
</evidence>
<evidence type="ECO:0000256" key="1">
    <source>
        <dbReference type="ARBA" id="ARBA00001974"/>
    </source>
</evidence>
<dbReference type="InterPro" id="IPR055275">
    <property type="entry name" value="Ferredox_Rdtase"/>
</dbReference>
<feature type="binding site" evidence="7">
    <location>
        <position position="44"/>
    </location>
    <ligand>
        <name>FAD</name>
        <dbReference type="ChEBI" id="CHEBI:57692"/>
    </ligand>
</feature>
<proteinExistence type="inferred from homology"/>
<evidence type="ECO:0000256" key="2">
    <source>
        <dbReference type="ARBA" id="ARBA00008312"/>
    </source>
</evidence>
<evidence type="ECO:0000313" key="10">
    <source>
        <dbReference type="EMBL" id="SOD93878.1"/>
    </source>
</evidence>
<gene>
    <name evidence="10" type="ORF">SAMN05421508_103244</name>
</gene>
<feature type="binding site" evidence="7">
    <location>
        <position position="80"/>
    </location>
    <ligand>
        <name>FAD</name>
        <dbReference type="ChEBI" id="CHEBI:57692"/>
    </ligand>
</feature>
<evidence type="ECO:0000256" key="6">
    <source>
        <dbReference type="ARBA" id="ARBA00023002"/>
    </source>
</evidence>
<keyword evidence="5 8" id="KW-0521">NADP</keyword>
<sequence>MEGTGSVCIIGSGPTGLYAADEIRRLAPGVTVDVVDRLPTPYGLVRGGVAPDHQKTKSVVRQFEPLFTAHGVRFIGNVSVGEDVELAELRRLYDAVVIAVGAAGDRKLGVPGEDLPGVYGSAGFVGWYNGHPDYAHMRPRIPGPRVAVVGNGNVALDVARILALTPGEMAATDLARPAAEAIAATPLTDIYLLGRRGPLEAQFTSAELREMGELAAAHPVVHPGDLPDAVPDDIDPRDARRLKRNLEILRGFADLPPPPPGEDRVRIHFLFRHAPRAILGNARDGVTALLVERTQVAGGTVRATGATTSLAVGTVVTCIGYRATPFRGLPLDEERGVIANAEGVVEPGLYVAGWARHGPRGVITANRASARDAAAMAVEHLAAHGENRPGGPALEALLASRGYRTVAFADWQRIDEAERAAAAQGRPREKFIRVADMLAVIEAADATTSCAAGGAAAAAEAPPA</sequence>
<feature type="binding site" evidence="8">
    <location>
        <begin position="151"/>
        <end position="154"/>
    </location>
    <ligand>
        <name>NADP(+)</name>
        <dbReference type="ChEBI" id="CHEBI:58349"/>
    </ligand>
</feature>
<feature type="binding site" evidence="8">
    <location>
        <position position="207"/>
    </location>
    <ligand>
        <name>NADP(+)</name>
        <dbReference type="ChEBI" id="CHEBI:58349"/>
    </ligand>
</feature>
<reference evidence="10 11" key="1">
    <citation type="submission" date="2017-09" db="EMBL/GenBank/DDBJ databases">
        <authorList>
            <person name="Ehlers B."/>
            <person name="Leendertz F.H."/>
        </authorList>
    </citation>
    <scope>NUCLEOTIDE SEQUENCE [LARGE SCALE GENOMIC DNA]</scope>
    <source>
        <strain evidence="10 11">USBA 140</strain>
    </source>
</reference>
<keyword evidence="4 7" id="KW-0274">FAD</keyword>
<accession>A0A286GEF3</accession>
<dbReference type="InterPro" id="IPR021163">
    <property type="entry name" value="Ferredox_Rdtase_adrenod"/>
</dbReference>
<dbReference type="InterPro" id="IPR036188">
    <property type="entry name" value="FAD/NAD-bd_sf"/>
</dbReference>
<feature type="domain" description="FAD/NAD(P)-binding" evidence="9">
    <location>
        <begin position="6"/>
        <end position="163"/>
    </location>
</feature>
<dbReference type="Pfam" id="PF07992">
    <property type="entry name" value="Pyr_redox_2"/>
    <property type="match status" value="1"/>
</dbReference>
<dbReference type="EMBL" id="OCNJ01000003">
    <property type="protein sequence ID" value="SOD93878.1"/>
    <property type="molecule type" value="Genomic_DNA"/>
</dbReference>
<feature type="binding site" evidence="8">
    <location>
        <position position="361"/>
    </location>
    <ligand>
        <name>NADP(+)</name>
        <dbReference type="ChEBI" id="CHEBI:58349"/>
    </ligand>
</feature>
<dbReference type="RefSeq" id="WP_097278622.1">
    <property type="nucleotide sequence ID" value="NZ_OCNJ01000003.1"/>
</dbReference>
<name>A0A286GEF3_9PROT</name>
<evidence type="ECO:0000256" key="3">
    <source>
        <dbReference type="ARBA" id="ARBA00022630"/>
    </source>
</evidence>
<dbReference type="InterPro" id="IPR023753">
    <property type="entry name" value="FAD/NAD-binding_dom"/>
</dbReference>
<dbReference type="Proteomes" id="UP000219621">
    <property type="component" value="Unassembled WGS sequence"/>
</dbReference>
<evidence type="ECO:0000256" key="7">
    <source>
        <dbReference type="PIRSR" id="PIRSR000362-1"/>
    </source>
</evidence>
<organism evidence="10 11">
    <name type="scientific">Caenispirillum bisanense</name>
    <dbReference type="NCBI Taxonomy" id="414052"/>
    <lineage>
        <taxon>Bacteria</taxon>
        <taxon>Pseudomonadati</taxon>
        <taxon>Pseudomonadota</taxon>
        <taxon>Alphaproteobacteria</taxon>
        <taxon>Rhodospirillales</taxon>
        <taxon>Novispirillaceae</taxon>
        <taxon>Caenispirillum</taxon>
    </lineage>
</organism>
<dbReference type="Gene3D" id="3.50.50.60">
    <property type="entry name" value="FAD/NAD(P)-binding domain"/>
    <property type="match status" value="1"/>
</dbReference>
<feature type="binding site" evidence="7">
    <location>
        <position position="354"/>
    </location>
    <ligand>
        <name>FAD</name>
        <dbReference type="ChEBI" id="CHEBI:57692"/>
    </ligand>
</feature>
<evidence type="ECO:0000259" key="9">
    <source>
        <dbReference type="Pfam" id="PF07992"/>
    </source>
</evidence>
<dbReference type="SUPFAM" id="SSF51971">
    <property type="entry name" value="Nucleotide-binding domain"/>
    <property type="match status" value="2"/>
</dbReference>
<protein>
    <submittedName>
        <fullName evidence="10">Ferredoxin--NADP+ reductase</fullName>
    </submittedName>
</protein>
<keyword evidence="3" id="KW-0285">Flavoprotein</keyword>
<dbReference type="PANTHER" id="PTHR48467:SF1">
    <property type="entry name" value="GLUTAMATE SYNTHASE 1 [NADH], CHLOROPLASTIC-LIKE"/>
    <property type="match status" value="1"/>
</dbReference>